<evidence type="ECO:0000313" key="3">
    <source>
        <dbReference type="EMBL" id="HIR09758.1"/>
    </source>
</evidence>
<dbReference type="CDD" id="cd00060">
    <property type="entry name" value="FHA"/>
    <property type="match status" value="1"/>
</dbReference>
<proteinExistence type="predicted"/>
<dbReference type="Pfam" id="PF13365">
    <property type="entry name" value="Trypsin_2"/>
    <property type="match status" value="1"/>
</dbReference>
<dbReference type="PANTHER" id="PTHR43019">
    <property type="entry name" value="SERINE ENDOPROTEASE DEGS"/>
    <property type="match status" value="1"/>
</dbReference>
<dbReference type="GO" id="GO:0004252">
    <property type="term" value="F:serine-type endopeptidase activity"/>
    <property type="evidence" value="ECO:0007669"/>
    <property type="project" value="InterPro"/>
</dbReference>
<feature type="non-terminal residue" evidence="3">
    <location>
        <position position="1"/>
    </location>
</feature>
<dbReference type="SUPFAM" id="SSF50494">
    <property type="entry name" value="Trypsin-like serine proteases"/>
    <property type="match status" value="1"/>
</dbReference>
<evidence type="ECO:0000256" key="1">
    <source>
        <dbReference type="SAM" id="Phobius"/>
    </source>
</evidence>
<dbReference type="Pfam" id="PF00498">
    <property type="entry name" value="FHA"/>
    <property type="match status" value="1"/>
</dbReference>
<keyword evidence="1" id="KW-0472">Membrane</keyword>
<feature type="domain" description="FHA" evidence="2">
    <location>
        <begin position="390"/>
        <end position="441"/>
    </location>
</feature>
<name>A0A9D1D7K8_9FIRM</name>
<evidence type="ECO:0000259" key="2">
    <source>
        <dbReference type="PROSITE" id="PS50006"/>
    </source>
</evidence>
<organism evidence="3 4">
    <name type="scientific">Candidatus Avoscillospira stercoripullorum</name>
    <dbReference type="NCBI Taxonomy" id="2840709"/>
    <lineage>
        <taxon>Bacteria</taxon>
        <taxon>Bacillati</taxon>
        <taxon>Bacillota</taxon>
        <taxon>Clostridia</taxon>
        <taxon>Eubacteriales</taxon>
        <taxon>Oscillospiraceae</taxon>
        <taxon>Oscillospiraceae incertae sedis</taxon>
        <taxon>Candidatus Avoscillospira</taxon>
    </lineage>
</organism>
<sequence>MLTGSALAAGDKSAVSDACNGVVRILVELEDGVYSFGSGFCVGEAEDGKDVFITNWHVVTNDGAYDRPRRVYILLDNSVYSQAYTFLYTDSNGNLINYEDAPFVPGVSYLWDLNLDPSRVVSCDVIYMAKDSSEPDIAILKASQDVPNQTPLPLLAKSEDAPVGSEIYALGFPSDSDSASTVDDNFEPVSEIEDGVYIWQMISETQLLATPSDVTVTDGIISRHTTYGADHIQVIQSNVKSNHGNSGGPLITADGAVVGINTFLTTDSETNTSNFYATAIDYAIEELDALGVSYHLQSAFPLGTVLLVTGVVVLLAAAAVVVTLMVKKRGAAAAPDPFVEPVAPPAQPVASTEPIFQAPPVPPQAPKPQFLVGEGGLMDGKRYALIPQGILIGRDPSCRICYPANTPGISRKHCQVFWQGGQLMMMDLGSTSGTFVQGRGQITANIPVPLRQGDIFYLGEKRNGYRIV</sequence>
<dbReference type="PRINTS" id="PR00834">
    <property type="entry name" value="PROTEASES2C"/>
</dbReference>
<evidence type="ECO:0000313" key="4">
    <source>
        <dbReference type="Proteomes" id="UP000824258"/>
    </source>
</evidence>
<accession>A0A9D1D7K8</accession>
<dbReference type="Proteomes" id="UP000824258">
    <property type="component" value="Unassembled WGS sequence"/>
</dbReference>
<gene>
    <name evidence="3" type="ORF">IAA70_05075</name>
</gene>
<keyword evidence="1" id="KW-0812">Transmembrane</keyword>
<comment type="caution">
    <text evidence="3">The sequence shown here is derived from an EMBL/GenBank/DDBJ whole genome shotgun (WGS) entry which is preliminary data.</text>
</comment>
<keyword evidence="1" id="KW-1133">Transmembrane helix</keyword>
<dbReference type="Gene3D" id="2.40.10.10">
    <property type="entry name" value="Trypsin-like serine proteases"/>
    <property type="match status" value="2"/>
</dbReference>
<reference evidence="3" key="2">
    <citation type="journal article" date="2021" name="PeerJ">
        <title>Extensive microbial diversity within the chicken gut microbiome revealed by metagenomics and culture.</title>
        <authorList>
            <person name="Gilroy R."/>
            <person name="Ravi A."/>
            <person name="Getino M."/>
            <person name="Pursley I."/>
            <person name="Horton D.L."/>
            <person name="Alikhan N.F."/>
            <person name="Baker D."/>
            <person name="Gharbi K."/>
            <person name="Hall N."/>
            <person name="Watson M."/>
            <person name="Adriaenssens E.M."/>
            <person name="Foster-Nyarko E."/>
            <person name="Jarju S."/>
            <person name="Secka A."/>
            <person name="Antonio M."/>
            <person name="Oren A."/>
            <person name="Chaudhuri R.R."/>
            <person name="La Ragione R."/>
            <person name="Hildebrand F."/>
            <person name="Pallen M.J."/>
        </authorList>
    </citation>
    <scope>NUCLEOTIDE SEQUENCE</scope>
    <source>
        <strain evidence="3">ChiHjej9B8-7071</strain>
    </source>
</reference>
<reference evidence="3" key="1">
    <citation type="submission" date="2020-10" db="EMBL/GenBank/DDBJ databases">
        <authorList>
            <person name="Gilroy R."/>
        </authorList>
    </citation>
    <scope>NUCLEOTIDE SEQUENCE</scope>
    <source>
        <strain evidence="3">ChiHjej9B8-7071</strain>
    </source>
</reference>
<dbReference type="AlphaFoldDB" id="A0A9D1D7K8"/>
<dbReference type="GO" id="GO:0006508">
    <property type="term" value="P:proteolysis"/>
    <property type="evidence" value="ECO:0007669"/>
    <property type="project" value="InterPro"/>
</dbReference>
<feature type="transmembrane region" description="Helical" evidence="1">
    <location>
        <begin position="302"/>
        <end position="326"/>
    </location>
</feature>
<dbReference type="SUPFAM" id="SSF49879">
    <property type="entry name" value="SMAD/FHA domain"/>
    <property type="match status" value="1"/>
</dbReference>
<dbReference type="InterPro" id="IPR008984">
    <property type="entry name" value="SMAD_FHA_dom_sf"/>
</dbReference>
<dbReference type="InterPro" id="IPR009003">
    <property type="entry name" value="Peptidase_S1_PA"/>
</dbReference>
<dbReference type="InterPro" id="IPR043504">
    <property type="entry name" value="Peptidase_S1_PA_chymotrypsin"/>
</dbReference>
<dbReference type="PANTHER" id="PTHR43019:SF23">
    <property type="entry name" value="PROTEASE DO-LIKE 5, CHLOROPLASTIC"/>
    <property type="match status" value="1"/>
</dbReference>
<dbReference type="InterPro" id="IPR000253">
    <property type="entry name" value="FHA_dom"/>
</dbReference>
<dbReference type="Gene3D" id="2.60.200.20">
    <property type="match status" value="1"/>
</dbReference>
<protein>
    <submittedName>
        <fullName evidence="3">Trypsin-like peptidase domain-containing protein</fullName>
    </submittedName>
</protein>
<dbReference type="PROSITE" id="PS50006">
    <property type="entry name" value="FHA_DOMAIN"/>
    <property type="match status" value="1"/>
</dbReference>
<dbReference type="EMBL" id="DVGD01000154">
    <property type="protein sequence ID" value="HIR09758.1"/>
    <property type="molecule type" value="Genomic_DNA"/>
</dbReference>
<dbReference type="InterPro" id="IPR001940">
    <property type="entry name" value="Peptidase_S1C"/>
</dbReference>
<dbReference type="SMART" id="SM00240">
    <property type="entry name" value="FHA"/>
    <property type="match status" value="1"/>
</dbReference>